<keyword evidence="4" id="KW-1185">Reference proteome</keyword>
<name>U5ND71_9MOLU</name>
<proteinExistence type="predicted"/>
<feature type="compositionally biased region" description="Basic and acidic residues" evidence="2">
    <location>
        <begin position="196"/>
        <end position="207"/>
    </location>
</feature>
<gene>
    <name evidence="3" type="ORF">PRV_02820</name>
</gene>
<sequence length="370" mass="44232">MILKMLFWFKKKKIINLLYEADIQLENEVIWEVKNLEKKPFNYYFEYGEVIDWGDKSSKLTEKERKVLSEKQIEDKLEEIKEKESLVKPAEKIGKENIVLPAVNKSIKGIKKKGDEKEAKRRVKKPKEADKLLEDSLKKEKGKKNPFKKLKEKEESAPLDLLKMQTIQENLDVDNLFPKGPLSSRNVEKDLEDEEHDKMLKEREKDEKEDQRLSLTYNLKDFPLAEPELINELCEAHKVFFDFLSRLQETHTPTDFKTAYHIQDRIAYLLDNQTLLYRSLTKQLIKYLNRINEKLKKYYQEITIKQEDLRKINAQISRFNEYDRKTHDRLDYVEKENIRLREDVKNYQDKLDAVTRIEKDKKSATVVKKS</sequence>
<dbReference type="STRING" id="1403316.PRV_02820"/>
<feature type="coiled-coil region" evidence="1">
    <location>
        <begin position="288"/>
        <end position="357"/>
    </location>
</feature>
<evidence type="ECO:0000313" key="3">
    <source>
        <dbReference type="EMBL" id="AGX89290.1"/>
    </source>
</evidence>
<accession>U5ND71</accession>
<evidence type="ECO:0000313" key="4">
    <source>
        <dbReference type="Proteomes" id="UP000017119"/>
    </source>
</evidence>
<dbReference type="HOGENOM" id="CLU_059534_0_0_14"/>
<dbReference type="PATRIC" id="fig|1403316.3.peg.527"/>
<dbReference type="KEGG" id="mpv:PRV_02820"/>
<keyword evidence="1" id="KW-0175">Coiled coil</keyword>
<dbReference type="Proteomes" id="UP000017119">
    <property type="component" value="Chromosome"/>
</dbReference>
<reference evidence="3 4" key="1">
    <citation type="journal article" date="2013" name="Genome Announc.">
        <title>Genome Sequence of Mycoplasma parvum (Formerly Eperythrozoon parvum), a Diminutive Hemoplasma of the Pig.</title>
        <authorList>
            <person name="do Nascimento N.C."/>
            <person name="Dos Santos A.P."/>
            <person name="Chu Y."/>
            <person name="Guimaraes A.M."/>
            <person name="Pagliaro A."/>
            <person name="Messick J.B."/>
        </authorList>
    </citation>
    <scope>NUCLEOTIDE SEQUENCE [LARGE SCALE GENOMIC DNA]</scope>
    <source>
        <strain evidence="3 4">Indiana</strain>
    </source>
</reference>
<evidence type="ECO:0000256" key="2">
    <source>
        <dbReference type="SAM" id="MobiDB-lite"/>
    </source>
</evidence>
<organism evidence="3 4">
    <name type="scientific">Mycoplasma parvum str. Indiana</name>
    <dbReference type="NCBI Taxonomy" id="1403316"/>
    <lineage>
        <taxon>Bacteria</taxon>
        <taxon>Bacillati</taxon>
        <taxon>Mycoplasmatota</taxon>
        <taxon>Mollicutes</taxon>
        <taxon>Mycoplasmataceae</taxon>
        <taxon>Mycoplasma</taxon>
    </lineage>
</organism>
<protein>
    <submittedName>
        <fullName evidence="3">Uncharacterized protein</fullName>
    </submittedName>
</protein>
<dbReference type="EMBL" id="CP006771">
    <property type="protein sequence ID" value="AGX89290.1"/>
    <property type="molecule type" value="Genomic_DNA"/>
</dbReference>
<evidence type="ECO:0000256" key="1">
    <source>
        <dbReference type="SAM" id="Coils"/>
    </source>
</evidence>
<feature type="region of interest" description="Disordered" evidence="2">
    <location>
        <begin position="174"/>
        <end position="207"/>
    </location>
</feature>
<dbReference type="AlphaFoldDB" id="U5ND71"/>